<dbReference type="PANTHER" id="PTHR23088">
    <property type="entry name" value="NITRILASE-RELATED"/>
    <property type="match status" value="1"/>
</dbReference>
<dbReference type="PROSITE" id="PS50263">
    <property type="entry name" value="CN_HYDROLASE"/>
    <property type="match status" value="1"/>
</dbReference>
<evidence type="ECO:0000313" key="2">
    <source>
        <dbReference type="EMBL" id="KXA90433.1"/>
    </source>
</evidence>
<feature type="domain" description="CN hydrolase" evidence="1">
    <location>
        <begin position="4"/>
        <end position="234"/>
    </location>
</feature>
<proteinExistence type="predicted"/>
<organism evidence="2 3">
    <name type="scientific">candidate division MSBL1 archaeon SCGC-AAA259B11</name>
    <dbReference type="NCBI Taxonomy" id="1698260"/>
    <lineage>
        <taxon>Archaea</taxon>
        <taxon>Methanobacteriati</taxon>
        <taxon>Methanobacteriota</taxon>
        <taxon>candidate division MSBL1</taxon>
    </lineage>
</organism>
<dbReference type="Pfam" id="PF00795">
    <property type="entry name" value="CN_hydrolase"/>
    <property type="match status" value="1"/>
</dbReference>
<dbReference type="Proteomes" id="UP000070184">
    <property type="component" value="Unassembled WGS sequence"/>
</dbReference>
<name>A0A133U8A5_9EURY</name>
<dbReference type="InterPro" id="IPR036526">
    <property type="entry name" value="C-N_Hydrolase_sf"/>
</dbReference>
<dbReference type="CDD" id="cd07197">
    <property type="entry name" value="nitrilase"/>
    <property type="match status" value="1"/>
</dbReference>
<keyword evidence="3" id="KW-1185">Reference proteome</keyword>
<accession>A0A133U8A5</accession>
<sequence>MVRMKIALIQFARSKEEKQKNIERMIDLLENINDVDLVCLPENWFGVEPLSKEEFEDLISEFKKLAVDKGYNLLTGAGYMWKGENVFDSGYVIDTKGRVLGHSDKMFPSESVGETGFLSDGEKLPVFEVDKLKFGVVVCVDAVYPEVSRSLADKGVKVIFNPSNIPENRLGMWKSIGITRAVENGIFFIFINNTSTYYPDGRKVSGHSFVASPNGEIVSELDEDEQVFEFEIDLGKIDEVRSRWGFLERVNKRDFFDSSYESES</sequence>
<dbReference type="SUPFAM" id="SSF56317">
    <property type="entry name" value="Carbon-nitrogen hydrolase"/>
    <property type="match status" value="1"/>
</dbReference>
<comment type="caution">
    <text evidence="2">The sequence shown here is derived from an EMBL/GenBank/DDBJ whole genome shotgun (WGS) entry which is preliminary data.</text>
</comment>
<gene>
    <name evidence="2" type="ORF">AKJ61_00700</name>
</gene>
<dbReference type="Gene3D" id="3.60.110.10">
    <property type="entry name" value="Carbon-nitrogen hydrolase"/>
    <property type="match status" value="1"/>
</dbReference>
<dbReference type="PANTHER" id="PTHR23088:SF27">
    <property type="entry name" value="DEAMINATED GLUTATHIONE AMIDASE"/>
    <property type="match status" value="1"/>
</dbReference>
<dbReference type="EMBL" id="LHXK01000005">
    <property type="protein sequence ID" value="KXA90433.1"/>
    <property type="molecule type" value="Genomic_DNA"/>
</dbReference>
<evidence type="ECO:0000259" key="1">
    <source>
        <dbReference type="PROSITE" id="PS50263"/>
    </source>
</evidence>
<dbReference type="InterPro" id="IPR003010">
    <property type="entry name" value="C-N_Hydrolase"/>
</dbReference>
<protein>
    <recommendedName>
        <fullName evidence="1">CN hydrolase domain-containing protein</fullName>
    </recommendedName>
</protein>
<dbReference type="AlphaFoldDB" id="A0A133U8A5"/>
<evidence type="ECO:0000313" key="3">
    <source>
        <dbReference type="Proteomes" id="UP000070184"/>
    </source>
</evidence>
<reference evidence="2 3" key="1">
    <citation type="journal article" date="2016" name="Sci. Rep.">
        <title>Metabolic traits of an uncultured archaeal lineage -MSBL1- from brine pools of the Red Sea.</title>
        <authorList>
            <person name="Mwirichia R."/>
            <person name="Alam I."/>
            <person name="Rashid M."/>
            <person name="Vinu M."/>
            <person name="Ba-Alawi W."/>
            <person name="Anthony Kamau A."/>
            <person name="Kamanda Ngugi D."/>
            <person name="Goker M."/>
            <person name="Klenk H.P."/>
            <person name="Bajic V."/>
            <person name="Stingl U."/>
        </authorList>
    </citation>
    <scope>NUCLEOTIDE SEQUENCE [LARGE SCALE GENOMIC DNA]</scope>
    <source>
        <strain evidence="2">SCGC-AAA259B11</strain>
    </source>
</reference>